<evidence type="ECO:0000313" key="2">
    <source>
        <dbReference type="Proteomes" id="UP000008544"/>
    </source>
</evidence>
<reference evidence="1" key="1">
    <citation type="submission" date="2007-10" db="EMBL/GenBank/DDBJ databases">
        <authorList>
            <consortium name="US DOE Joint Genome Institute (JGI-PGF)"/>
            <person name="Copeland A."/>
            <person name="Lucas S."/>
            <person name="Lapidus A."/>
            <person name="Barry K."/>
            <person name="Glavina del Rio T."/>
            <person name="Dalin E."/>
            <person name="Tice H."/>
            <person name="Bruce D."/>
            <person name="Pitluck S."/>
            <person name="Lowry S.R."/>
            <person name="Larimer F."/>
            <person name="Land M.L."/>
            <person name="Hauser L."/>
            <person name="Kyrpides N."/>
            <person name="Ivanova N.N."/>
            <person name="Richardson P."/>
        </authorList>
    </citation>
    <scope>NUCLEOTIDE SEQUENCE</scope>
    <source>
        <strain evidence="1">MP104C</strain>
    </source>
</reference>
<dbReference type="PIRSF" id="PIRSF021383">
    <property type="entry name" value="YunB"/>
    <property type="match status" value="1"/>
</dbReference>
<dbReference type="RefSeq" id="WP_012302461.1">
    <property type="nucleotide sequence ID" value="NC_010424.1"/>
</dbReference>
<dbReference type="eggNOG" id="ENOG5031XUS">
    <property type="taxonomic scope" value="Bacteria"/>
</dbReference>
<dbReference type="Pfam" id="PF09560">
    <property type="entry name" value="Spore_YunB"/>
    <property type="match status" value="1"/>
</dbReference>
<name>B1I467_DESAP</name>
<dbReference type="KEGG" id="dau:Daud_1367"/>
<dbReference type="STRING" id="477974.Daud_1367"/>
<sequence>MFRKRRNRSVRCLLLLVVLIVTVLAAERTLFPTILAIAKARAVQTAVTTVNGAVREYLSRSGIDYQDLVRLHLDNNGRIVMMQANTLKITELAAEFALASENAMVGLERQSFAIPVGQVLGSQLLATYGPGIPVRIIPVGAVKVNMVDRFEAAGINQTRHRIYLDLDTYVRIAVPWQQTEVQIATRVPLVENIIIGEVPDTFVTLDGGLLGTGLFKMAESASR</sequence>
<reference evidence="1" key="2">
    <citation type="journal article" date="2008" name="Science">
        <title>Environmental genomics reveals a single-species ecosystem deep within Earth.</title>
        <authorList>
            <person name="Chivian D."/>
            <person name="Brodie E.L."/>
            <person name="Alm E.J."/>
            <person name="Culley D.E."/>
            <person name="Dehal P.S."/>
            <person name="Desantis T.Z."/>
            <person name="Gihring T.M."/>
            <person name="Lapidus A."/>
            <person name="Lin L.H."/>
            <person name="Lowry S.R."/>
            <person name="Moser D.P."/>
            <person name="Richardson P.M."/>
            <person name="Southam G."/>
            <person name="Wanger G."/>
            <person name="Pratt L.M."/>
            <person name="Andersen G.L."/>
            <person name="Hazen T.C."/>
            <person name="Brockman F.J."/>
            <person name="Arkin A.P."/>
            <person name="Onstott T.C."/>
        </authorList>
    </citation>
    <scope>NUCLEOTIDE SEQUENCE [LARGE SCALE GENOMIC DNA]</scope>
    <source>
        <strain evidence="1">MP104C</strain>
    </source>
</reference>
<dbReference type="HOGENOM" id="CLU_067338_2_0_9"/>
<dbReference type="NCBIfam" id="TIGR02832">
    <property type="entry name" value="spo_yunB"/>
    <property type="match status" value="1"/>
</dbReference>
<proteinExistence type="predicted"/>
<evidence type="ECO:0008006" key="3">
    <source>
        <dbReference type="Google" id="ProtNLM"/>
    </source>
</evidence>
<dbReference type="InterPro" id="IPR014197">
    <property type="entry name" value="Sporulation_prot_YunB"/>
</dbReference>
<dbReference type="EMBL" id="CP000860">
    <property type="protein sequence ID" value="ACA59876.1"/>
    <property type="molecule type" value="Genomic_DNA"/>
</dbReference>
<keyword evidence="2" id="KW-1185">Reference proteome</keyword>
<organism evidence="1 2">
    <name type="scientific">Desulforudis audaxviator (strain MP104C)</name>
    <dbReference type="NCBI Taxonomy" id="477974"/>
    <lineage>
        <taxon>Bacteria</taxon>
        <taxon>Bacillati</taxon>
        <taxon>Bacillota</taxon>
        <taxon>Clostridia</taxon>
        <taxon>Thermoanaerobacterales</taxon>
        <taxon>Candidatus Desulforudaceae</taxon>
        <taxon>Candidatus Desulforudis</taxon>
    </lineage>
</organism>
<dbReference type="OrthoDB" id="1649278at2"/>
<accession>B1I467</accession>
<evidence type="ECO:0000313" key="1">
    <source>
        <dbReference type="EMBL" id="ACA59876.1"/>
    </source>
</evidence>
<dbReference type="AlphaFoldDB" id="B1I467"/>
<gene>
    <name evidence="1" type="ordered locus">Daud_1367</name>
</gene>
<protein>
    <recommendedName>
        <fullName evidence="3">Sporulation protein YunB</fullName>
    </recommendedName>
</protein>
<dbReference type="Proteomes" id="UP000008544">
    <property type="component" value="Chromosome"/>
</dbReference>